<dbReference type="Proteomes" id="UP000295210">
    <property type="component" value="Unassembled WGS sequence"/>
</dbReference>
<organism evidence="1 2">
    <name type="scientific">Acidipila rosea</name>
    <dbReference type="NCBI Taxonomy" id="768535"/>
    <lineage>
        <taxon>Bacteria</taxon>
        <taxon>Pseudomonadati</taxon>
        <taxon>Acidobacteriota</taxon>
        <taxon>Terriglobia</taxon>
        <taxon>Terriglobales</taxon>
        <taxon>Acidobacteriaceae</taxon>
        <taxon>Acidipila</taxon>
    </lineage>
</organism>
<keyword evidence="2" id="KW-1185">Reference proteome</keyword>
<evidence type="ECO:0000313" key="2">
    <source>
        <dbReference type="Proteomes" id="UP000295210"/>
    </source>
</evidence>
<evidence type="ECO:0000313" key="1">
    <source>
        <dbReference type="EMBL" id="TCK72856.1"/>
    </source>
</evidence>
<protein>
    <submittedName>
        <fullName evidence="1">Nucleotidyltransferase AbiEii toxin of type IV toxin-antitoxin system</fullName>
    </submittedName>
</protein>
<dbReference type="EMBL" id="SMGK01000003">
    <property type="protein sequence ID" value="TCK72856.1"/>
    <property type="molecule type" value="Genomic_DNA"/>
</dbReference>
<dbReference type="InterPro" id="IPR014942">
    <property type="entry name" value="AbiEii"/>
</dbReference>
<keyword evidence="1" id="KW-0808">Transferase</keyword>
<accession>A0A4R1L449</accession>
<sequence length="273" mass="30173">MTPRPVERLEKTLARVAREQGLAQERLRRWVSFLALCGVLERAVSEGVLTNYYLKGGVAMELRFAEGARATKDIDIGVAGKREERLRVFQDAIALGFDDFTFQVKGKPLSMDKVDAVRLELAVRFKTRAWQTIEVDLGSSGEGAVDLVEPAIPGLAAMGLRIPSPVRCLNLSEQVAQKLHACTGPYSQGRARDVLDILLVDLLGKLDITAVRLAAKQVFTQRATHDFPPSNQLPTEWQSELEALANELGYPATSATEIEARFRAFVDLIADWP</sequence>
<dbReference type="GO" id="GO:0016740">
    <property type="term" value="F:transferase activity"/>
    <property type="evidence" value="ECO:0007669"/>
    <property type="project" value="UniProtKB-KW"/>
</dbReference>
<name>A0A4R1L449_9BACT</name>
<dbReference type="AlphaFoldDB" id="A0A4R1L449"/>
<gene>
    <name evidence="1" type="ORF">C7378_2450</name>
</gene>
<comment type="caution">
    <text evidence="1">The sequence shown here is derived from an EMBL/GenBank/DDBJ whole genome shotgun (WGS) entry which is preliminary data.</text>
</comment>
<dbReference type="OrthoDB" id="113822at2"/>
<proteinExistence type="predicted"/>
<dbReference type="Pfam" id="PF08843">
    <property type="entry name" value="AbiEii"/>
    <property type="match status" value="1"/>
</dbReference>
<reference evidence="1 2" key="1">
    <citation type="submission" date="2019-03" db="EMBL/GenBank/DDBJ databases">
        <title>Genomic Encyclopedia of Type Strains, Phase IV (KMG-IV): sequencing the most valuable type-strain genomes for metagenomic binning, comparative biology and taxonomic classification.</title>
        <authorList>
            <person name="Goeker M."/>
        </authorList>
    </citation>
    <scope>NUCLEOTIDE SEQUENCE [LARGE SCALE GENOMIC DNA]</scope>
    <source>
        <strain evidence="1 2">DSM 103428</strain>
    </source>
</reference>